<reference evidence="1" key="1">
    <citation type="submission" date="2019-03" db="EMBL/GenBank/DDBJ databases">
        <title>Single cell metagenomics reveals metabolic interactions within the superorganism composed of flagellate Streblomastix strix and complex community of Bacteroidetes bacteria on its surface.</title>
        <authorList>
            <person name="Treitli S.C."/>
            <person name="Kolisko M."/>
            <person name="Husnik F."/>
            <person name="Keeling P."/>
            <person name="Hampl V."/>
        </authorList>
    </citation>
    <scope>NUCLEOTIDE SEQUENCE</scope>
    <source>
        <strain evidence="1">STM</strain>
    </source>
</reference>
<protein>
    <submittedName>
        <fullName evidence="1">Uncharacterized protein</fullName>
    </submittedName>
</protein>
<organism evidence="1">
    <name type="scientific">termite gut metagenome</name>
    <dbReference type="NCBI Taxonomy" id="433724"/>
    <lineage>
        <taxon>unclassified sequences</taxon>
        <taxon>metagenomes</taxon>
        <taxon>organismal metagenomes</taxon>
    </lineage>
</organism>
<dbReference type="EMBL" id="SNRY01001594">
    <property type="protein sequence ID" value="KAA6329795.1"/>
    <property type="molecule type" value="Genomic_DNA"/>
</dbReference>
<proteinExistence type="predicted"/>
<gene>
    <name evidence="1" type="ORF">EZS27_021430</name>
</gene>
<accession>A0A5J4R871</accession>
<evidence type="ECO:0000313" key="1">
    <source>
        <dbReference type="EMBL" id="KAA6329795.1"/>
    </source>
</evidence>
<name>A0A5J4R871_9ZZZZ</name>
<comment type="caution">
    <text evidence="1">The sequence shown here is derived from an EMBL/GenBank/DDBJ whole genome shotgun (WGS) entry which is preliminary data.</text>
</comment>
<sequence length="79" mass="9124">MKTIIRYIKKRMLASKVNKAINLASDLSKKDGRKYMVLFVKGSPCVYAKADLQLMIKRRVFKKGTCIQDLEKIAVFITR</sequence>
<dbReference type="AlphaFoldDB" id="A0A5J4R871"/>